<feature type="transmembrane region" description="Helical" evidence="1">
    <location>
        <begin position="117"/>
        <end position="138"/>
    </location>
</feature>
<dbReference type="Proteomes" id="UP000800094">
    <property type="component" value="Unassembled WGS sequence"/>
</dbReference>
<gene>
    <name evidence="3" type="ORF">BU26DRAFT_582254</name>
</gene>
<evidence type="ECO:0000259" key="2">
    <source>
        <dbReference type="Pfam" id="PF00487"/>
    </source>
</evidence>
<feature type="transmembrane region" description="Helical" evidence="1">
    <location>
        <begin position="46"/>
        <end position="65"/>
    </location>
</feature>
<keyword evidence="1" id="KW-0812">Transmembrane</keyword>
<keyword evidence="1" id="KW-0472">Membrane</keyword>
<dbReference type="AlphaFoldDB" id="A0A6A6HYR4"/>
<dbReference type="GeneID" id="54587850"/>
<evidence type="ECO:0000313" key="3">
    <source>
        <dbReference type="EMBL" id="KAF2243167.1"/>
    </source>
</evidence>
<accession>A0A6A6HYR4</accession>
<dbReference type="GO" id="GO:0006629">
    <property type="term" value="P:lipid metabolic process"/>
    <property type="evidence" value="ECO:0007669"/>
    <property type="project" value="InterPro"/>
</dbReference>
<reference evidence="3" key="1">
    <citation type="journal article" date="2020" name="Stud. Mycol.">
        <title>101 Dothideomycetes genomes: a test case for predicting lifestyles and emergence of pathogens.</title>
        <authorList>
            <person name="Haridas S."/>
            <person name="Albert R."/>
            <person name="Binder M."/>
            <person name="Bloem J."/>
            <person name="Labutti K."/>
            <person name="Salamov A."/>
            <person name="Andreopoulos B."/>
            <person name="Baker S."/>
            <person name="Barry K."/>
            <person name="Bills G."/>
            <person name="Bluhm B."/>
            <person name="Cannon C."/>
            <person name="Castanera R."/>
            <person name="Culley D."/>
            <person name="Daum C."/>
            <person name="Ezra D."/>
            <person name="Gonzalez J."/>
            <person name="Henrissat B."/>
            <person name="Kuo A."/>
            <person name="Liang C."/>
            <person name="Lipzen A."/>
            <person name="Lutzoni F."/>
            <person name="Magnuson J."/>
            <person name="Mondo S."/>
            <person name="Nolan M."/>
            <person name="Ohm R."/>
            <person name="Pangilinan J."/>
            <person name="Park H.-J."/>
            <person name="Ramirez L."/>
            <person name="Alfaro M."/>
            <person name="Sun H."/>
            <person name="Tritt A."/>
            <person name="Yoshinaga Y."/>
            <person name="Zwiers L.-H."/>
            <person name="Turgeon B."/>
            <person name="Goodwin S."/>
            <person name="Spatafora J."/>
            <person name="Crous P."/>
            <person name="Grigoriev I."/>
        </authorList>
    </citation>
    <scope>NUCLEOTIDE SEQUENCE</scope>
    <source>
        <strain evidence="3">CBS 122368</strain>
    </source>
</reference>
<organism evidence="3 4">
    <name type="scientific">Trematosphaeria pertusa</name>
    <dbReference type="NCBI Taxonomy" id="390896"/>
    <lineage>
        <taxon>Eukaryota</taxon>
        <taxon>Fungi</taxon>
        <taxon>Dikarya</taxon>
        <taxon>Ascomycota</taxon>
        <taxon>Pezizomycotina</taxon>
        <taxon>Dothideomycetes</taxon>
        <taxon>Pleosporomycetidae</taxon>
        <taxon>Pleosporales</taxon>
        <taxon>Massarineae</taxon>
        <taxon>Trematosphaeriaceae</taxon>
        <taxon>Trematosphaeria</taxon>
    </lineage>
</organism>
<feature type="transmembrane region" description="Helical" evidence="1">
    <location>
        <begin position="86"/>
        <end position="105"/>
    </location>
</feature>
<protein>
    <submittedName>
        <fullName evidence="3">Delta-12 fatty acid desaturas-like protein</fullName>
    </submittedName>
</protein>
<evidence type="ECO:0000313" key="4">
    <source>
        <dbReference type="Proteomes" id="UP000800094"/>
    </source>
</evidence>
<keyword evidence="4" id="KW-1185">Reference proteome</keyword>
<dbReference type="RefSeq" id="XP_033678171.1">
    <property type="nucleotide sequence ID" value="XM_033834520.1"/>
</dbReference>
<dbReference type="OrthoDB" id="1461976at2759"/>
<dbReference type="Pfam" id="PF00487">
    <property type="entry name" value="FA_desaturase"/>
    <property type="match status" value="1"/>
</dbReference>
<dbReference type="InterPro" id="IPR005804">
    <property type="entry name" value="FA_desaturase_dom"/>
</dbReference>
<feature type="domain" description="Fatty acid desaturase" evidence="2">
    <location>
        <begin position="86"/>
        <end position="367"/>
    </location>
</feature>
<proteinExistence type="predicted"/>
<feature type="transmembrane region" description="Helical" evidence="1">
    <location>
        <begin position="246"/>
        <end position="268"/>
    </location>
</feature>
<dbReference type="InterPro" id="IPR012171">
    <property type="entry name" value="Fatty_acid_desaturase"/>
</dbReference>
<sequence length="422" mass="48720">MALDYDSHPAELVEGGTVQGRKKVITVGDLRRAIPPYCFKLSYTTALFYLIRDIFICYALGWVAWSYIPRIRYEGRFEFEFTRYAAWLLYGYMQGLVFTGIWVQGHESGHGVFSPSPILNDSIGFICHSALLTPYFAWQSTHRRHHIYANNLAKDHNYVPPKKEEYAECLNLRPGSLESIHELVEDAPIVVFFRIVMQQLLGWPTYLISNITASEGSLYRPQSKALLGNSHYLPSSTLFRPEEAHLILASDFGLAVMVGALCLAGQYMGFQAVALLYIQPFLWCNHWIVAITFLHHTHPKLPKYDPEAWTFMRGALATVDRNLGWVGKHLLHNIVDYHVIHHLFPRIPQYHAEEATKAIIPLLGNAYHSEKDHSFWYGLWESFTKCQWIKPDGKEDEKERAYWFEGGPCLPPEITMKNRRWL</sequence>
<name>A0A6A6HYR4_9PLEO</name>
<dbReference type="PANTHER" id="PTHR32100">
    <property type="entry name" value="OMEGA-6 FATTY ACID DESATURASE, CHLOROPLASTIC"/>
    <property type="match status" value="1"/>
</dbReference>
<feature type="transmembrane region" description="Helical" evidence="1">
    <location>
        <begin position="274"/>
        <end position="294"/>
    </location>
</feature>
<dbReference type="EMBL" id="ML987206">
    <property type="protein sequence ID" value="KAF2243167.1"/>
    <property type="molecule type" value="Genomic_DNA"/>
</dbReference>
<dbReference type="GO" id="GO:0016491">
    <property type="term" value="F:oxidoreductase activity"/>
    <property type="evidence" value="ECO:0007669"/>
    <property type="project" value="InterPro"/>
</dbReference>
<evidence type="ECO:0000256" key="1">
    <source>
        <dbReference type="SAM" id="Phobius"/>
    </source>
</evidence>
<dbReference type="CDD" id="cd03507">
    <property type="entry name" value="Delta12-FADS-like"/>
    <property type="match status" value="1"/>
</dbReference>
<keyword evidence="1" id="KW-1133">Transmembrane helix</keyword>